<gene>
    <name evidence="1" type="ORF">QBZ16_003209</name>
</gene>
<keyword evidence="2" id="KW-1185">Reference proteome</keyword>
<sequence>MAEGRAAFDPALARDAAALAARLTRLDDAEARAADREEALVAQMTLLAASLTQGSCKDLV</sequence>
<dbReference type="Proteomes" id="UP001255856">
    <property type="component" value="Unassembled WGS sequence"/>
</dbReference>
<comment type="caution">
    <text evidence="1">The sequence shown here is derived from an EMBL/GenBank/DDBJ whole genome shotgun (WGS) entry which is preliminary data.</text>
</comment>
<proteinExistence type="predicted"/>
<evidence type="ECO:0000313" key="2">
    <source>
        <dbReference type="Proteomes" id="UP001255856"/>
    </source>
</evidence>
<dbReference type="AlphaFoldDB" id="A0AAD9IJM2"/>
<protein>
    <submittedName>
        <fullName evidence="1">Uncharacterized protein</fullName>
    </submittedName>
</protein>
<accession>A0AAD9IJM2</accession>
<reference evidence="1" key="1">
    <citation type="submission" date="2021-01" db="EMBL/GenBank/DDBJ databases">
        <authorList>
            <person name="Eckstrom K.M.E."/>
        </authorList>
    </citation>
    <scope>NUCLEOTIDE SEQUENCE</scope>
    <source>
        <strain evidence="1">UVCC 0001</strain>
    </source>
</reference>
<organism evidence="1 2">
    <name type="scientific">Prototheca wickerhamii</name>
    <dbReference type="NCBI Taxonomy" id="3111"/>
    <lineage>
        <taxon>Eukaryota</taxon>
        <taxon>Viridiplantae</taxon>
        <taxon>Chlorophyta</taxon>
        <taxon>core chlorophytes</taxon>
        <taxon>Trebouxiophyceae</taxon>
        <taxon>Chlorellales</taxon>
        <taxon>Chlorellaceae</taxon>
        <taxon>Prototheca</taxon>
    </lineage>
</organism>
<evidence type="ECO:0000313" key="1">
    <source>
        <dbReference type="EMBL" id="KAK2078369.1"/>
    </source>
</evidence>
<dbReference type="EMBL" id="JASFZW010000004">
    <property type="protein sequence ID" value="KAK2078369.1"/>
    <property type="molecule type" value="Genomic_DNA"/>
</dbReference>
<name>A0AAD9IJM2_PROWI</name>